<keyword evidence="2" id="KW-1185">Reference proteome</keyword>
<evidence type="ECO:0000313" key="2">
    <source>
        <dbReference type="Proteomes" id="UP000244193"/>
    </source>
</evidence>
<reference evidence="1 2" key="1">
    <citation type="submission" date="2018-04" db="EMBL/GenBank/DDBJ databases">
        <title>Genome sequencing of Flavobacterium sp. HYN0048.</title>
        <authorList>
            <person name="Yi H."/>
            <person name="Baek C."/>
        </authorList>
    </citation>
    <scope>NUCLEOTIDE SEQUENCE [LARGE SCALE GENOMIC DNA]</scope>
    <source>
        <strain evidence="1 2">HYN0048</strain>
    </source>
</reference>
<dbReference type="KEGG" id="fmg:HYN48_13555"/>
<accession>A0A2S0RH78</accession>
<name>A0A2S0RH78_9FLAO</name>
<gene>
    <name evidence="1" type="ORF">HYN48_13555</name>
</gene>
<sequence>MRKTKNRNVISEINENKLFQLQIHFKIILEEGFKIIDENKSEFNIYHSLFKRYIYGFESLNILLKDFDSEKRYREQSISIILRASLLDYLTTLYLGTFQAEMKFNSELKVKYDAEIDKLTSEQIRRIISISENDKKTLFYNHKVLCQTVDLFKESFSHLFDPNIPIDYNKPGKSLRYKSHDDIKSTTIRKRLDDVSDQLQNIRYEDVFYLYDVYSKYDHFGTASMLLEYMDINTVITNFLGATFHIAEGVGFCIDLMIDETNCNSNFDKINHEISSLRGTVYSKAFWLSPEYKSKNQ</sequence>
<protein>
    <submittedName>
        <fullName evidence="1">Uncharacterized protein</fullName>
    </submittedName>
</protein>
<dbReference type="AlphaFoldDB" id="A0A2S0RH78"/>
<dbReference type="Proteomes" id="UP000244193">
    <property type="component" value="Chromosome"/>
</dbReference>
<evidence type="ECO:0000313" key="1">
    <source>
        <dbReference type="EMBL" id="AWA31024.1"/>
    </source>
</evidence>
<organism evidence="1 2">
    <name type="scientific">Flavobacterium magnum</name>
    <dbReference type="NCBI Taxonomy" id="2162713"/>
    <lineage>
        <taxon>Bacteria</taxon>
        <taxon>Pseudomonadati</taxon>
        <taxon>Bacteroidota</taxon>
        <taxon>Flavobacteriia</taxon>
        <taxon>Flavobacteriales</taxon>
        <taxon>Flavobacteriaceae</taxon>
        <taxon>Flavobacterium</taxon>
    </lineage>
</organism>
<dbReference type="EMBL" id="CP028811">
    <property type="protein sequence ID" value="AWA31024.1"/>
    <property type="molecule type" value="Genomic_DNA"/>
</dbReference>
<proteinExistence type="predicted"/>